<accession>A0ABV7FX82</accession>
<dbReference type="PANTHER" id="PTHR43595:SF2">
    <property type="entry name" value="SMALL RIBOSOMAL SUBUNIT PROTEIN MS42"/>
    <property type="match status" value="1"/>
</dbReference>
<feature type="signal peptide" evidence="6">
    <location>
        <begin position="1"/>
        <end position="32"/>
    </location>
</feature>
<dbReference type="EC" id="1.15.1.1" evidence="2"/>
<feature type="domain" description="Manganese/iron superoxide dismutase N-terminal" evidence="7">
    <location>
        <begin position="57"/>
        <end position="143"/>
    </location>
</feature>
<sequence>MTATTLLARRFVLAAGASAVTAGLFATPRAEAQGSPAGAPNPTAPAGSPSAGGAGPYALPPLPYAANALEPHIDAATMELHHGRHHQAYVTALNNALKDHGQLAQMPLEQLLARLGEVPEAVRTTIRNNAGGHANHAMFWQIMGPGGGAGSPDGELMQAINRDLGGLDKMKADFNGAGTRQFGSGWVFVTVDREGKLAIAARPNQDTPLMDGQRVLMGNDVWEHAYYLKYNNRRPEYLTAWWNTVNWRAVAERYAAARQGRLAI</sequence>
<evidence type="ECO:0000256" key="3">
    <source>
        <dbReference type="ARBA" id="ARBA00022723"/>
    </source>
</evidence>
<dbReference type="InterPro" id="IPR006311">
    <property type="entry name" value="TAT_signal"/>
</dbReference>
<evidence type="ECO:0000256" key="4">
    <source>
        <dbReference type="ARBA" id="ARBA00023002"/>
    </source>
</evidence>
<dbReference type="PROSITE" id="PS00088">
    <property type="entry name" value="SOD_MN"/>
    <property type="match status" value="1"/>
</dbReference>
<evidence type="ECO:0000256" key="6">
    <source>
        <dbReference type="SAM" id="SignalP"/>
    </source>
</evidence>
<gene>
    <name evidence="9" type="ORF">ACFOD4_02300</name>
</gene>
<keyword evidence="3" id="KW-0479">Metal-binding</keyword>
<dbReference type="InterPro" id="IPR036324">
    <property type="entry name" value="Mn/Fe_SOD_N_sf"/>
</dbReference>
<keyword evidence="6" id="KW-0732">Signal</keyword>
<comment type="caution">
    <text evidence="9">The sequence shown here is derived from an EMBL/GenBank/DDBJ whole genome shotgun (WGS) entry which is preliminary data.</text>
</comment>
<dbReference type="SUPFAM" id="SSF46609">
    <property type="entry name" value="Fe,Mn superoxide dismutase (SOD), N-terminal domain"/>
    <property type="match status" value="1"/>
</dbReference>
<evidence type="ECO:0000256" key="1">
    <source>
        <dbReference type="ARBA" id="ARBA00008714"/>
    </source>
</evidence>
<evidence type="ECO:0000256" key="2">
    <source>
        <dbReference type="ARBA" id="ARBA00012682"/>
    </source>
</evidence>
<feature type="region of interest" description="Disordered" evidence="5">
    <location>
        <begin position="31"/>
        <end position="54"/>
    </location>
</feature>
<dbReference type="Gene3D" id="3.55.40.20">
    <property type="entry name" value="Iron/manganese superoxide dismutase, C-terminal domain"/>
    <property type="match status" value="1"/>
</dbReference>
<dbReference type="InterPro" id="IPR036314">
    <property type="entry name" value="SOD_C_sf"/>
</dbReference>
<comment type="similarity">
    <text evidence="1">Belongs to the iron/manganese superoxide dismutase family.</text>
</comment>
<organism evidence="9 10">
    <name type="scientific">Teichococcus globiformis</name>
    <dbReference type="NCBI Taxonomy" id="2307229"/>
    <lineage>
        <taxon>Bacteria</taxon>
        <taxon>Pseudomonadati</taxon>
        <taxon>Pseudomonadota</taxon>
        <taxon>Alphaproteobacteria</taxon>
        <taxon>Acetobacterales</taxon>
        <taxon>Roseomonadaceae</taxon>
        <taxon>Roseomonas</taxon>
    </lineage>
</organism>
<dbReference type="Proteomes" id="UP001595593">
    <property type="component" value="Unassembled WGS sequence"/>
</dbReference>
<dbReference type="InterPro" id="IPR019832">
    <property type="entry name" value="Mn/Fe_SOD_C"/>
</dbReference>
<dbReference type="InterPro" id="IPR019831">
    <property type="entry name" value="Mn/Fe_SOD_N"/>
</dbReference>
<dbReference type="SUPFAM" id="SSF54719">
    <property type="entry name" value="Fe,Mn superoxide dismutase (SOD), C-terminal domain"/>
    <property type="match status" value="1"/>
</dbReference>
<evidence type="ECO:0000313" key="9">
    <source>
        <dbReference type="EMBL" id="MFC3123878.1"/>
    </source>
</evidence>
<keyword evidence="4" id="KW-0560">Oxidoreductase</keyword>
<dbReference type="Gene3D" id="1.10.287.990">
    <property type="entry name" value="Fe,Mn superoxide dismutase (SOD) domain"/>
    <property type="match status" value="1"/>
</dbReference>
<dbReference type="RefSeq" id="WP_379593196.1">
    <property type="nucleotide sequence ID" value="NZ_JBHRTN010000004.1"/>
</dbReference>
<dbReference type="EMBL" id="JBHRTN010000004">
    <property type="protein sequence ID" value="MFC3123878.1"/>
    <property type="molecule type" value="Genomic_DNA"/>
</dbReference>
<dbReference type="Pfam" id="PF02777">
    <property type="entry name" value="Sod_Fe_C"/>
    <property type="match status" value="1"/>
</dbReference>
<feature type="chain" id="PRO_5045337121" description="superoxide dismutase" evidence="6">
    <location>
        <begin position="33"/>
        <end position="264"/>
    </location>
</feature>
<evidence type="ECO:0000313" key="10">
    <source>
        <dbReference type="Proteomes" id="UP001595593"/>
    </source>
</evidence>
<evidence type="ECO:0000259" key="8">
    <source>
        <dbReference type="Pfam" id="PF02777"/>
    </source>
</evidence>
<name>A0ABV7FX82_9PROT</name>
<dbReference type="InterPro" id="IPR001189">
    <property type="entry name" value="Mn/Fe_SOD"/>
</dbReference>
<dbReference type="Pfam" id="PF00081">
    <property type="entry name" value="Sod_Fe_N"/>
    <property type="match status" value="1"/>
</dbReference>
<evidence type="ECO:0000259" key="7">
    <source>
        <dbReference type="Pfam" id="PF00081"/>
    </source>
</evidence>
<proteinExistence type="inferred from homology"/>
<dbReference type="PANTHER" id="PTHR43595">
    <property type="entry name" value="37S RIBOSOMAL PROTEIN S26, MITOCHONDRIAL"/>
    <property type="match status" value="1"/>
</dbReference>
<feature type="domain" description="Manganese/iron superoxide dismutase C-terminal" evidence="8">
    <location>
        <begin position="152"/>
        <end position="253"/>
    </location>
</feature>
<dbReference type="PRINTS" id="PR01703">
    <property type="entry name" value="MNSODISMTASE"/>
</dbReference>
<protein>
    <recommendedName>
        <fullName evidence="2">superoxide dismutase</fullName>
        <ecNumber evidence="2">1.15.1.1</ecNumber>
    </recommendedName>
</protein>
<evidence type="ECO:0000256" key="5">
    <source>
        <dbReference type="SAM" id="MobiDB-lite"/>
    </source>
</evidence>
<reference evidence="10" key="1">
    <citation type="journal article" date="2019" name="Int. J. Syst. Evol. Microbiol.">
        <title>The Global Catalogue of Microorganisms (GCM) 10K type strain sequencing project: providing services to taxonomists for standard genome sequencing and annotation.</title>
        <authorList>
            <consortium name="The Broad Institute Genomics Platform"/>
            <consortium name="The Broad Institute Genome Sequencing Center for Infectious Disease"/>
            <person name="Wu L."/>
            <person name="Ma J."/>
        </authorList>
    </citation>
    <scope>NUCLEOTIDE SEQUENCE [LARGE SCALE GENOMIC DNA]</scope>
    <source>
        <strain evidence="10">KCTC 52094</strain>
    </source>
</reference>
<dbReference type="InterPro" id="IPR019833">
    <property type="entry name" value="Mn/Fe_SOD_BS"/>
</dbReference>
<dbReference type="PROSITE" id="PS51318">
    <property type="entry name" value="TAT"/>
    <property type="match status" value="1"/>
</dbReference>
<feature type="compositionally biased region" description="Low complexity" evidence="5">
    <location>
        <begin position="34"/>
        <end position="49"/>
    </location>
</feature>
<keyword evidence="10" id="KW-1185">Reference proteome</keyword>